<dbReference type="SUPFAM" id="SSF52833">
    <property type="entry name" value="Thioredoxin-like"/>
    <property type="match status" value="1"/>
</dbReference>
<dbReference type="PANTHER" id="PTHR42852:SF17">
    <property type="entry name" value="THIOREDOXIN-LIKE PROTEIN HI_1115"/>
    <property type="match status" value="1"/>
</dbReference>
<evidence type="ECO:0000313" key="4">
    <source>
        <dbReference type="Proteomes" id="UP001253545"/>
    </source>
</evidence>
<dbReference type="EMBL" id="JAVRHX010000008">
    <property type="protein sequence ID" value="MDT0596630.1"/>
    <property type="molecule type" value="Genomic_DNA"/>
</dbReference>
<dbReference type="Gene3D" id="3.40.30.10">
    <property type="entry name" value="Glutaredoxin"/>
    <property type="match status" value="1"/>
</dbReference>
<keyword evidence="1" id="KW-0812">Transmembrane</keyword>
<evidence type="ECO:0000313" key="3">
    <source>
        <dbReference type="EMBL" id="MDT0596630.1"/>
    </source>
</evidence>
<dbReference type="PANTHER" id="PTHR42852">
    <property type="entry name" value="THIOL:DISULFIDE INTERCHANGE PROTEIN DSBE"/>
    <property type="match status" value="1"/>
</dbReference>
<dbReference type="RefSeq" id="WP_311370152.1">
    <property type="nucleotide sequence ID" value="NZ_JAVRHX010000008.1"/>
</dbReference>
<reference evidence="3 4" key="1">
    <citation type="submission" date="2023-09" db="EMBL/GenBank/DDBJ databases">
        <authorList>
            <person name="Rey-Velasco X."/>
        </authorList>
    </citation>
    <scope>NUCLEOTIDE SEQUENCE [LARGE SCALE GENOMIC DNA]</scope>
    <source>
        <strain evidence="3 4">P117</strain>
    </source>
</reference>
<sequence length="171" mass="19399">MSKIENKKSNWRVWLRDTVIVAVIISAVSLWQSRNMLSSDGSIHIPQQNLVSLTGKVEPMLAENKPNLLYFFAPWCKICSLSIGNLTYLNPDSVNVVVIALDYSSREEVEAFVIEHELNTRVFLGHEALKQQFKIQGYPSYYLVNEDQKISSSVYGYSTAIGLKLREAFGH</sequence>
<evidence type="ECO:0000256" key="1">
    <source>
        <dbReference type="SAM" id="Phobius"/>
    </source>
</evidence>
<feature type="domain" description="Thioredoxin" evidence="2">
    <location>
        <begin position="39"/>
        <end position="171"/>
    </location>
</feature>
<feature type="transmembrane region" description="Helical" evidence="1">
    <location>
        <begin position="12"/>
        <end position="31"/>
    </location>
</feature>
<keyword evidence="1" id="KW-1133">Transmembrane helix</keyword>
<dbReference type="InterPro" id="IPR050553">
    <property type="entry name" value="Thioredoxin_ResA/DsbE_sf"/>
</dbReference>
<gene>
    <name evidence="3" type="ORF">RM552_17365</name>
</gene>
<accession>A0ABU2ZW39</accession>
<dbReference type="PROSITE" id="PS51352">
    <property type="entry name" value="THIOREDOXIN_2"/>
    <property type="match status" value="1"/>
</dbReference>
<evidence type="ECO:0000259" key="2">
    <source>
        <dbReference type="PROSITE" id="PS51352"/>
    </source>
</evidence>
<dbReference type="Pfam" id="PF00578">
    <property type="entry name" value="AhpC-TSA"/>
    <property type="match status" value="1"/>
</dbReference>
<dbReference type="Proteomes" id="UP001253545">
    <property type="component" value="Unassembled WGS sequence"/>
</dbReference>
<dbReference type="InterPro" id="IPR013766">
    <property type="entry name" value="Thioredoxin_domain"/>
</dbReference>
<dbReference type="InterPro" id="IPR036249">
    <property type="entry name" value="Thioredoxin-like_sf"/>
</dbReference>
<name>A0ABU2ZW39_9ALTE</name>
<organism evidence="3 4">
    <name type="scientific">Glaciecola petra</name>
    <dbReference type="NCBI Taxonomy" id="3075602"/>
    <lineage>
        <taxon>Bacteria</taxon>
        <taxon>Pseudomonadati</taxon>
        <taxon>Pseudomonadota</taxon>
        <taxon>Gammaproteobacteria</taxon>
        <taxon>Alteromonadales</taxon>
        <taxon>Alteromonadaceae</taxon>
        <taxon>Glaciecola</taxon>
    </lineage>
</organism>
<protein>
    <submittedName>
        <fullName evidence="3">Redoxin domain-containing protein</fullName>
    </submittedName>
</protein>
<keyword evidence="4" id="KW-1185">Reference proteome</keyword>
<keyword evidence="1" id="KW-0472">Membrane</keyword>
<dbReference type="InterPro" id="IPR000866">
    <property type="entry name" value="AhpC/TSA"/>
</dbReference>
<comment type="caution">
    <text evidence="3">The sequence shown here is derived from an EMBL/GenBank/DDBJ whole genome shotgun (WGS) entry which is preliminary data.</text>
</comment>
<proteinExistence type="predicted"/>